<dbReference type="Pfam" id="PF19081">
    <property type="entry name" value="Ig_7"/>
    <property type="match status" value="8"/>
</dbReference>
<protein>
    <recommendedName>
        <fullName evidence="1">Ig-like domain-containing protein</fullName>
    </recommendedName>
</protein>
<keyword evidence="3" id="KW-1185">Reference proteome</keyword>
<dbReference type="RefSeq" id="WP_258540690.1">
    <property type="nucleotide sequence ID" value="NZ_OU015584.1"/>
</dbReference>
<feature type="domain" description="Ig-like" evidence="1">
    <location>
        <begin position="861"/>
        <end position="945"/>
    </location>
</feature>
<evidence type="ECO:0000313" key="2">
    <source>
        <dbReference type="EMBL" id="CAG5077690.1"/>
    </source>
</evidence>
<dbReference type="EMBL" id="OU015584">
    <property type="protein sequence ID" value="CAG5077690.1"/>
    <property type="molecule type" value="Genomic_DNA"/>
</dbReference>
<gene>
    <name evidence="2" type="ORF">CRYO30217_00458</name>
</gene>
<feature type="domain" description="Ig-like" evidence="1">
    <location>
        <begin position="703"/>
        <end position="779"/>
    </location>
</feature>
<feature type="domain" description="Ig-like" evidence="1">
    <location>
        <begin position="526"/>
        <end position="604"/>
    </location>
</feature>
<feature type="domain" description="Ig-like" evidence="1">
    <location>
        <begin position="263"/>
        <end position="345"/>
    </location>
</feature>
<dbReference type="Proteomes" id="UP000683507">
    <property type="component" value="Chromosome"/>
</dbReference>
<feature type="domain" description="Ig-like" evidence="1">
    <location>
        <begin position="442"/>
        <end position="519"/>
    </location>
</feature>
<reference evidence="2" key="1">
    <citation type="submission" date="2021-04" db="EMBL/GenBank/DDBJ databases">
        <authorList>
            <person name="Rodrigo-Torres L."/>
            <person name="Arahal R. D."/>
            <person name="Lucena T."/>
        </authorList>
    </citation>
    <scope>NUCLEOTIDE SEQUENCE</scope>
    <source>
        <strain evidence="2">AS29M-1</strain>
    </source>
</reference>
<organism evidence="2 3">
    <name type="scientific">Parvicella tangerina</name>
    <dbReference type="NCBI Taxonomy" id="2829795"/>
    <lineage>
        <taxon>Bacteria</taxon>
        <taxon>Pseudomonadati</taxon>
        <taxon>Bacteroidota</taxon>
        <taxon>Flavobacteriia</taxon>
        <taxon>Flavobacteriales</taxon>
        <taxon>Parvicellaceae</taxon>
        <taxon>Parvicella</taxon>
    </lineage>
</organism>
<dbReference type="KEGG" id="ptan:CRYO30217_00458"/>
<evidence type="ECO:0000313" key="3">
    <source>
        <dbReference type="Proteomes" id="UP000683507"/>
    </source>
</evidence>
<dbReference type="AlphaFoldDB" id="A0A916JLF5"/>
<feature type="domain" description="Ig-like" evidence="1">
    <location>
        <begin position="353"/>
        <end position="431"/>
    </location>
</feature>
<dbReference type="Gene3D" id="2.60.40.740">
    <property type="match status" value="1"/>
</dbReference>
<name>A0A916JLF5_9FLAO</name>
<feature type="domain" description="Ig-like" evidence="1">
    <location>
        <begin position="176"/>
        <end position="255"/>
    </location>
</feature>
<accession>A0A916JLF5</accession>
<proteinExistence type="predicted"/>
<sequence length="1183" mass="119711">MKSNLRFILSLSLLVLVCGYSFGQNLVEYSLTVTNVEHNFQCGTDGFFSNPEPRWKIRGYHVGGAVPGYSVINLGTDGCSASNPQSVLLADFFDATGGVVCASQFEIDYQSWEEDGCGSDNDFNGGGCANNDENEASATNTYMFSSYAENTPVTISINSSNGYDFDVRLIWNKIDAPTLLGSSVTTGCAGSNATLNVSAPETISGGDFYWYTTPTGGTSVATGSTYSPVISGSTTYYVAYGTGSCETDRTAVAITETSSSTAPTSLSSSPASLCGSGSVNLTVVGGSLGAGAQYELYDGSCGGTLVATSPTANFTGVSVSATTDFFVAISGTCNTTSCATVNVPVSTPSVAPTGATASATTVCTGDPVTLSVVGGSLGTSASWEWYSTSCGGVSVGSGASIMVNPSATTTYYVRAEGGCGNTICESVTVTVESTSTDPTSINASTSTICIGTGPVSLNVVGGSLGTGASWEWYETACGTGNIGSGTNIVVNPSVTTTYYVRAEGSCNNTNCASVTITVNDESTDPTAVVTPNTNLCNGQTAVLTVSGGSLGAGADWEWYEASCGGLSIGSGNAISVSPTATTSYFVRAEGTCNTTNCASTTITIGSGAADPDSATVDVNNICPEDTVTLTVWSSTLLPAGYTYVWYTGACGAVPVGVGQTLDVAPSSTITYYCKAVGTCGESLCASVTVNVLPGSVTPNGITTDNNNFCIGGTANLTVDGGSLEAGANWTWYENSCGGGTAIGTGSSITVTPTSSTTYYVRGEGGTCGNTQCATININVFGAQVYLVPFDTVCVEGNTAFNLTGGLPVGGTYSGTAVTGGVFNASTAGVGTHAITYTYTDGFGCSNTATENIEVVDANSAATSVTADNNTVCNSGSATLTVNGGNLVSGADWFWYENACGGGASIGNGASITVSPTQTTTYFVRAEGGNDYCGPTECVAITISVSNPEANLLPFDDVCGASVITLNGGIPGGGTYSGTGVSGGMFDAGAAGVGTHTITYTYTDGNGCSASTTGDITVQAGSITLETAIETQTCANGGVLVHAIASGGNGSYTYVWSDGTNENPHYWTEPGTYTVTVSDGSGCSASVDSIEVSEDLACLELANTFTPNGDGTNDTWNLDFTAFSSAELEVYSKWGVLVYQTDGLTINWDGNDLNGNALPAGTYYYIVNLDGGSKTQNGPITIVR</sequence>
<dbReference type="NCBIfam" id="TIGR04131">
    <property type="entry name" value="Bac_Flav_CTERM"/>
    <property type="match status" value="1"/>
</dbReference>
<evidence type="ECO:0000259" key="1">
    <source>
        <dbReference type="Pfam" id="PF19081"/>
    </source>
</evidence>
<feature type="domain" description="Ig-like" evidence="1">
    <location>
        <begin position="611"/>
        <end position="693"/>
    </location>
</feature>
<dbReference type="InterPro" id="IPR044023">
    <property type="entry name" value="Ig_7"/>
</dbReference>
<dbReference type="InterPro" id="IPR026341">
    <property type="entry name" value="T9SS_type_B"/>
</dbReference>
<dbReference type="Pfam" id="PF13585">
    <property type="entry name" value="CHU_C"/>
    <property type="match status" value="1"/>
</dbReference>